<dbReference type="EMBL" id="SSTD01019767">
    <property type="protein sequence ID" value="TYJ96173.1"/>
    <property type="molecule type" value="Genomic_DNA"/>
</dbReference>
<proteinExistence type="predicted"/>
<dbReference type="GO" id="GO:0030246">
    <property type="term" value="F:carbohydrate binding"/>
    <property type="evidence" value="ECO:0007669"/>
    <property type="project" value="UniProtKB-KW"/>
</dbReference>
<dbReference type="Gene3D" id="1.10.510.10">
    <property type="entry name" value="Transferase(Phosphotransferase) domain 1"/>
    <property type="match status" value="1"/>
</dbReference>
<sequence>MTAYDWAYECFKEMKVEMLIENDEEARMDLKRVKKFVMIAIWCIQEEPSLRLTMKKVLQMLEGAIEVSFPSDPSSFMSSSTTI</sequence>
<evidence type="ECO:0000313" key="3">
    <source>
        <dbReference type="Proteomes" id="UP000321947"/>
    </source>
</evidence>
<accession>A0A5D3BA57</accession>
<dbReference type="InterPro" id="IPR011009">
    <property type="entry name" value="Kinase-like_dom_sf"/>
</dbReference>
<keyword evidence="2" id="KW-0418">Kinase</keyword>
<organism evidence="2 3">
    <name type="scientific">Cucumis melo var. makuwa</name>
    <name type="common">Oriental melon</name>
    <dbReference type="NCBI Taxonomy" id="1194695"/>
    <lineage>
        <taxon>Eukaryota</taxon>
        <taxon>Viridiplantae</taxon>
        <taxon>Streptophyta</taxon>
        <taxon>Embryophyta</taxon>
        <taxon>Tracheophyta</taxon>
        <taxon>Spermatophyta</taxon>
        <taxon>Magnoliopsida</taxon>
        <taxon>eudicotyledons</taxon>
        <taxon>Gunneridae</taxon>
        <taxon>Pentapetalae</taxon>
        <taxon>rosids</taxon>
        <taxon>fabids</taxon>
        <taxon>Cucurbitales</taxon>
        <taxon>Cucurbitaceae</taxon>
        <taxon>Benincaseae</taxon>
        <taxon>Cucumis</taxon>
    </lineage>
</organism>
<dbReference type="Proteomes" id="UP000321947">
    <property type="component" value="Unassembled WGS sequence"/>
</dbReference>
<evidence type="ECO:0000313" key="2">
    <source>
        <dbReference type="EMBL" id="TYJ96173.1"/>
    </source>
</evidence>
<dbReference type="InterPro" id="IPR051343">
    <property type="entry name" value="G-type_lectin_kinases/EP1-like"/>
</dbReference>
<keyword evidence="1" id="KW-0732">Signal</keyword>
<evidence type="ECO:0000256" key="1">
    <source>
        <dbReference type="ARBA" id="ARBA00022729"/>
    </source>
</evidence>
<dbReference type="GO" id="GO:0016301">
    <property type="term" value="F:kinase activity"/>
    <property type="evidence" value="ECO:0007669"/>
    <property type="project" value="UniProtKB-KW"/>
</dbReference>
<keyword evidence="2" id="KW-0808">Transferase</keyword>
<comment type="caution">
    <text evidence="2">The sequence shown here is derived from an EMBL/GenBank/DDBJ whole genome shotgun (WGS) entry which is preliminary data.</text>
</comment>
<reference evidence="2 3" key="1">
    <citation type="submission" date="2019-08" db="EMBL/GenBank/DDBJ databases">
        <title>Draft genome sequences of two oriental melons (Cucumis melo L. var makuwa).</title>
        <authorList>
            <person name="Kwon S.-Y."/>
        </authorList>
    </citation>
    <scope>NUCLEOTIDE SEQUENCE [LARGE SCALE GENOMIC DNA]</scope>
    <source>
        <strain evidence="3">cv. Chang Bougi</strain>
        <tissue evidence="2">Leaf</tissue>
    </source>
</reference>
<dbReference type="PANTHER" id="PTHR47976:SF108">
    <property type="entry name" value="G-TYPE LECTIN S-RECEPTOR-LIKE SERINE_THREONINE-PROTEIN KINASE LECRK1"/>
    <property type="match status" value="1"/>
</dbReference>
<dbReference type="PANTHER" id="PTHR47976">
    <property type="entry name" value="G-TYPE LECTIN S-RECEPTOR-LIKE SERINE/THREONINE-PROTEIN KINASE SD2-5"/>
    <property type="match status" value="1"/>
</dbReference>
<protein>
    <submittedName>
        <fullName evidence="2">G-type lectin S-receptor-like serine/threonine-protein kinase RLK1</fullName>
    </submittedName>
</protein>
<dbReference type="AlphaFoldDB" id="A0A5D3BA57"/>
<dbReference type="SUPFAM" id="SSF56112">
    <property type="entry name" value="Protein kinase-like (PK-like)"/>
    <property type="match status" value="1"/>
</dbReference>
<gene>
    <name evidence="2" type="ORF">E5676_scaffold182G001430</name>
</gene>
<keyword evidence="2" id="KW-0675">Receptor</keyword>
<name>A0A5D3BA57_CUCMM</name>
<keyword evidence="2" id="KW-0430">Lectin</keyword>